<comment type="caution">
    <text evidence="2">The sequence shown here is derived from an EMBL/GenBank/DDBJ whole genome shotgun (WGS) entry which is preliminary data.</text>
</comment>
<sequence length="47" mass="5596">MHPVDEIRQNKGNQDEVHHAPEQIQKHDEQNEYHASFDGGKLQHFFE</sequence>
<feature type="compositionally biased region" description="Basic and acidic residues" evidence="1">
    <location>
        <begin position="1"/>
        <end position="32"/>
    </location>
</feature>
<keyword evidence="3" id="KW-1185">Reference proteome</keyword>
<evidence type="ECO:0000256" key="1">
    <source>
        <dbReference type="SAM" id="MobiDB-lite"/>
    </source>
</evidence>
<proteinExistence type="predicted"/>
<feature type="region of interest" description="Disordered" evidence="1">
    <location>
        <begin position="1"/>
        <end position="47"/>
    </location>
</feature>
<dbReference type="Proteomes" id="UP000679779">
    <property type="component" value="Unassembled WGS sequence"/>
</dbReference>
<dbReference type="AlphaFoldDB" id="A0A919XCE5"/>
<evidence type="ECO:0000313" key="2">
    <source>
        <dbReference type="EMBL" id="GIO30111.1"/>
    </source>
</evidence>
<organism evidence="2 3">
    <name type="scientific">Paenibacillus albilobatus</name>
    <dbReference type="NCBI Taxonomy" id="2716884"/>
    <lineage>
        <taxon>Bacteria</taxon>
        <taxon>Bacillati</taxon>
        <taxon>Bacillota</taxon>
        <taxon>Bacilli</taxon>
        <taxon>Bacillales</taxon>
        <taxon>Paenibacillaceae</taxon>
        <taxon>Paenibacillus</taxon>
    </lineage>
</organism>
<accession>A0A919XCE5</accession>
<protein>
    <submittedName>
        <fullName evidence="2">Uncharacterized protein</fullName>
    </submittedName>
</protein>
<reference evidence="2" key="1">
    <citation type="submission" date="2021-03" db="EMBL/GenBank/DDBJ databases">
        <title>Antimicrobial resistance genes in bacteria isolated from Japanese honey, and their potential for conferring macrolide and lincosamide resistance in the American foulbrood pathogen Paenibacillus larvae.</title>
        <authorList>
            <person name="Okamoto M."/>
            <person name="Kumagai M."/>
            <person name="Kanamori H."/>
            <person name="Takamatsu D."/>
        </authorList>
    </citation>
    <scope>NUCLEOTIDE SEQUENCE</scope>
    <source>
        <strain evidence="2">J2TS6</strain>
    </source>
</reference>
<dbReference type="EMBL" id="BORQ01000001">
    <property type="protein sequence ID" value="GIO30111.1"/>
    <property type="molecule type" value="Genomic_DNA"/>
</dbReference>
<evidence type="ECO:0000313" key="3">
    <source>
        <dbReference type="Proteomes" id="UP000679779"/>
    </source>
</evidence>
<gene>
    <name evidence="2" type="ORF">J2TS6_12520</name>
</gene>
<name>A0A919XCE5_9BACL</name>